<dbReference type="GO" id="GO:0004347">
    <property type="term" value="F:glucose-6-phosphate isomerase activity"/>
    <property type="evidence" value="ECO:0007669"/>
    <property type="project" value="UniProtKB-EC"/>
</dbReference>
<dbReference type="EMBL" id="CP042905">
    <property type="protein sequence ID" value="QEE17915.2"/>
    <property type="molecule type" value="Genomic_DNA"/>
</dbReference>
<dbReference type="AlphaFoldDB" id="A0A5B9DFT8"/>
<dbReference type="KEGG" id="psyt:DSAG12_03753"/>
<dbReference type="Proteomes" id="UP000321408">
    <property type="component" value="Chromosome"/>
</dbReference>
<reference evidence="1 2" key="1">
    <citation type="journal article" date="2020" name="Nature">
        <title>Isolation of an archaeon at the prokaryote-eukaryote interface.</title>
        <authorList>
            <person name="Imachi H."/>
            <person name="Nobu M.K."/>
            <person name="Nakahara N."/>
            <person name="Morono Y."/>
            <person name="Ogawara M."/>
            <person name="Takaki Y."/>
            <person name="Takano Y."/>
            <person name="Uematsu K."/>
            <person name="Ikuta T."/>
            <person name="Ito M."/>
            <person name="Matsui Y."/>
            <person name="Miyazaki M."/>
            <person name="Murata K."/>
            <person name="Saito Y."/>
            <person name="Sakai S."/>
            <person name="Song C."/>
            <person name="Tasumi E."/>
            <person name="Yamanaka Y."/>
            <person name="Yamaguchi T."/>
            <person name="Kamagata Y."/>
            <person name="Tamaki H."/>
            <person name="Takai K."/>
        </authorList>
    </citation>
    <scope>NUCLEOTIDE SEQUENCE [LARGE SCALE GENOMIC DNA]</scope>
    <source>
        <strain evidence="1 2">MK-D1</strain>
    </source>
</reference>
<dbReference type="GO" id="GO:0097367">
    <property type="term" value="F:carbohydrate derivative binding"/>
    <property type="evidence" value="ECO:0007669"/>
    <property type="project" value="InterPro"/>
</dbReference>
<accession>A0A5B9DFT8</accession>
<dbReference type="SUPFAM" id="SSF53697">
    <property type="entry name" value="SIS domain"/>
    <property type="match status" value="1"/>
</dbReference>
<keyword evidence="2" id="KW-1185">Reference proteome</keyword>
<protein>
    <submittedName>
        <fullName evidence="1">Uncharacterized protein</fullName>
    </submittedName>
</protein>
<sequence length="427" mass="47899">MPENPLELEYYPIVPQELLKRAIDKINENKSHWDEPFFMDVYGYADLAHFKEICTPFLEDPSLKNLIILGTGGSYQTMKALSLFAKKKIHFLYSSRPHELSEVLFRTLPSDSLVIPISRGGKTIDVNSILPLFKEYKILALSSQGPMNDMVKKFNATILPVPDLSGRFAASVCSVMLVPALISGIKVEQVQKGLEDGYALYKNLDKSNIDLNSALQFAVYAYHLIKKGYRNIFSMPYSQWLEGLTGLFVQEISESTGKEGNGILGTYQAAPLCQHSVLELLLGGSKGHTSPLLWTTLQEPTDVILKHDGDVNHQEGENPMQEGSTALSVVNYQLDATFQALLEQKVPASKLTFKSITPYSFGFSIAFIQTTVYYLCMLLDVNWSSNPMVNVGKKICNEAIKSKLDRNQRINNRIEVAIKKFDNFFND</sequence>
<dbReference type="GO" id="GO:1901135">
    <property type="term" value="P:carbohydrate derivative metabolic process"/>
    <property type="evidence" value="ECO:0007669"/>
    <property type="project" value="InterPro"/>
</dbReference>
<proteinExistence type="predicted"/>
<organism evidence="1 2">
    <name type="scientific">Promethearchaeum syntrophicum</name>
    <dbReference type="NCBI Taxonomy" id="2594042"/>
    <lineage>
        <taxon>Archaea</taxon>
        <taxon>Promethearchaeati</taxon>
        <taxon>Promethearchaeota</taxon>
        <taxon>Promethearchaeia</taxon>
        <taxon>Promethearchaeales</taxon>
        <taxon>Promethearchaeaceae</taxon>
        <taxon>Promethearchaeum</taxon>
    </lineage>
</organism>
<evidence type="ECO:0000313" key="1">
    <source>
        <dbReference type="EMBL" id="QEE17915.2"/>
    </source>
</evidence>
<evidence type="ECO:0000313" key="2">
    <source>
        <dbReference type="Proteomes" id="UP000321408"/>
    </source>
</evidence>
<gene>
    <name evidence="1" type="ORF">DSAG12_03753</name>
</gene>
<reference evidence="1 2" key="2">
    <citation type="journal article" date="2024" name="Int. J. Syst. Evol. Microbiol.">
        <title>Promethearchaeum syntrophicum gen. nov., sp. nov., an anaerobic, obligately syntrophic archaeon, the first isolate of the lineage 'Asgard' archaea, and proposal of the new archaeal phylum Promethearchaeota phyl. nov. and kingdom Promethearchaeati regn. nov.</title>
        <authorList>
            <person name="Imachi H."/>
            <person name="Nobu M.K."/>
            <person name="Kato S."/>
            <person name="Takaki Y."/>
            <person name="Miyazaki M."/>
            <person name="Miyata M."/>
            <person name="Ogawara M."/>
            <person name="Saito Y."/>
            <person name="Sakai S."/>
            <person name="Tahara Y.O."/>
            <person name="Takano Y."/>
            <person name="Tasumi E."/>
            <person name="Uematsu K."/>
            <person name="Yoshimura T."/>
            <person name="Itoh T."/>
            <person name="Ohkuma M."/>
            <person name="Takai K."/>
        </authorList>
    </citation>
    <scope>NUCLEOTIDE SEQUENCE [LARGE SCALE GENOMIC DNA]</scope>
    <source>
        <strain evidence="1 2">MK-D1</strain>
    </source>
</reference>
<dbReference type="Gene3D" id="3.40.50.10490">
    <property type="entry name" value="Glucose-6-phosphate isomerase like protein, domain 1"/>
    <property type="match status" value="2"/>
</dbReference>
<name>A0A5B9DFT8_9ARCH</name>
<dbReference type="InterPro" id="IPR046348">
    <property type="entry name" value="SIS_dom_sf"/>
</dbReference>